<dbReference type="Pfam" id="PF00174">
    <property type="entry name" value="Oxidored_molyb"/>
    <property type="match status" value="1"/>
</dbReference>
<evidence type="ECO:0000256" key="2">
    <source>
        <dbReference type="ARBA" id="ARBA00022505"/>
    </source>
</evidence>
<name>A0A1S1NJX5_9MYCO</name>
<evidence type="ECO:0000259" key="6">
    <source>
        <dbReference type="Pfam" id="PF03404"/>
    </source>
</evidence>
<comment type="caution">
    <text evidence="7">The sequence shown here is derived from an EMBL/GenBank/DDBJ whole genome shotgun (WGS) entry which is preliminary data.</text>
</comment>
<dbReference type="Proteomes" id="UP000179734">
    <property type="component" value="Unassembled WGS sequence"/>
</dbReference>
<dbReference type="Gene3D" id="3.90.420.10">
    <property type="entry name" value="Oxidoreductase, molybdopterin-binding domain"/>
    <property type="match status" value="1"/>
</dbReference>
<dbReference type="EMBL" id="PPEA01000588">
    <property type="protein sequence ID" value="PQM45785.1"/>
    <property type="molecule type" value="Genomic_DNA"/>
</dbReference>
<dbReference type="CDD" id="cd02110">
    <property type="entry name" value="SO_family_Moco_dimer"/>
    <property type="match status" value="1"/>
</dbReference>
<dbReference type="Gene3D" id="2.60.40.650">
    <property type="match status" value="1"/>
</dbReference>
<dbReference type="Proteomes" id="UP000238296">
    <property type="component" value="Unassembled WGS sequence"/>
</dbReference>
<dbReference type="PANTHER" id="PTHR19372">
    <property type="entry name" value="SULFITE REDUCTASE"/>
    <property type="match status" value="1"/>
</dbReference>
<keyword evidence="4 8" id="KW-0560">Oxidoreductase</keyword>
<feature type="domain" description="Moybdenum cofactor oxidoreductase dimerisation" evidence="6">
    <location>
        <begin position="305"/>
        <end position="382"/>
    </location>
</feature>
<evidence type="ECO:0000313" key="10">
    <source>
        <dbReference type="Proteomes" id="UP000238296"/>
    </source>
</evidence>
<evidence type="ECO:0000259" key="5">
    <source>
        <dbReference type="Pfam" id="PF00174"/>
    </source>
</evidence>
<dbReference type="GO" id="GO:0006790">
    <property type="term" value="P:sulfur compound metabolic process"/>
    <property type="evidence" value="ECO:0007669"/>
    <property type="project" value="TreeGrafter"/>
</dbReference>
<dbReference type="PANTHER" id="PTHR19372:SF7">
    <property type="entry name" value="SULFITE OXIDASE, MITOCHONDRIAL"/>
    <property type="match status" value="1"/>
</dbReference>
<dbReference type="GO" id="GO:0043546">
    <property type="term" value="F:molybdopterin cofactor binding"/>
    <property type="evidence" value="ECO:0007669"/>
    <property type="project" value="TreeGrafter"/>
</dbReference>
<keyword evidence="9" id="KW-1185">Reference proteome</keyword>
<dbReference type="InterPro" id="IPR036374">
    <property type="entry name" value="OxRdtase_Mopterin-bd_sf"/>
</dbReference>
<dbReference type="InterPro" id="IPR000572">
    <property type="entry name" value="OxRdtase_Mopterin-bd_dom"/>
</dbReference>
<dbReference type="InterPro" id="IPR008335">
    <property type="entry name" value="Mopterin_OxRdtase_euk"/>
</dbReference>
<dbReference type="InterPro" id="IPR005066">
    <property type="entry name" value="MoCF_OxRdtse_dimer"/>
</dbReference>
<dbReference type="PRINTS" id="PR00407">
    <property type="entry name" value="EUMOPTERIN"/>
</dbReference>
<dbReference type="EC" id="1.8.-.-" evidence="8"/>
<dbReference type="SUPFAM" id="SSF81296">
    <property type="entry name" value="E set domains"/>
    <property type="match status" value="1"/>
</dbReference>
<dbReference type="SUPFAM" id="SSF56524">
    <property type="entry name" value="Oxidoreductase molybdopterin-binding domain"/>
    <property type="match status" value="1"/>
</dbReference>
<feature type="domain" description="Oxidoreductase molybdopterin-binding" evidence="5">
    <location>
        <begin position="87"/>
        <end position="260"/>
    </location>
</feature>
<evidence type="ECO:0000313" key="9">
    <source>
        <dbReference type="Proteomes" id="UP000179734"/>
    </source>
</evidence>
<reference evidence="7 9" key="1">
    <citation type="submission" date="2016-10" db="EMBL/GenBank/DDBJ databases">
        <title>Genome sequence of Mycobacterium talmonii.</title>
        <authorList>
            <person name="Greninger A.L."/>
            <person name="Elliott B."/>
            <person name="Vasireddy S."/>
            <person name="Vasireddy R."/>
        </authorList>
    </citation>
    <scope>NUCLEOTIDE SEQUENCE [LARGE SCALE GENOMIC DNA]</scope>
    <source>
        <strain evidence="7">MO-5499</strain>
        <strain evidence="9">NE-TNMC-100812</strain>
    </source>
</reference>
<reference evidence="8" key="3">
    <citation type="submission" date="2018-01" db="EMBL/GenBank/DDBJ databases">
        <authorList>
            <person name="Gaut B.S."/>
            <person name="Morton B.R."/>
            <person name="Clegg M.T."/>
            <person name="Duvall M.R."/>
        </authorList>
    </citation>
    <scope>NUCLEOTIDE SEQUENCE</scope>
    <source>
        <strain evidence="8">ATCC BAA-2683</strain>
    </source>
</reference>
<dbReference type="AlphaFoldDB" id="A0A1S1NJX5"/>
<dbReference type="GO" id="GO:0008482">
    <property type="term" value="F:sulfite oxidase activity"/>
    <property type="evidence" value="ECO:0007669"/>
    <property type="project" value="TreeGrafter"/>
</dbReference>
<dbReference type="InterPro" id="IPR014756">
    <property type="entry name" value="Ig_E-set"/>
</dbReference>
<comment type="cofactor">
    <cofactor evidence="1">
        <name>Mo-molybdopterin</name>
        <dbReference type="ChEBI" id="CHEBI:71302"/>
    </cofactor>
</comment>
<sequence>MSTKTQAYPTANGRRFTLDVPPAALAASRADPHGDNDIPPYMDYQHTDRLDNFTVMEVAGKSRCHGMHLEGLAYPITPIGMHYLLIHYDIPYIDEKSYQVKVDGLVKKKLTLDMDKLRSMPKVTIPATMECCGNGRASQKWRLWAHVPWNHDAIGTAEWTGTPLRGVLEEAGLQDSAVEILFTGRDKGIQGPPDGAEVQYFQRSLTVDYVMNPDNDVLLCYEINGQPLPPQHGFPLRLLVPGWLGATNVKWIDSIEAIDWRLTKNQMKWYSYAENDEDPNRIPCTFEKVRAMMIPPGIPDFLCRIRHLEETDAVELRGRAWAGGLGIQSVEVSLDGGDTWSFAKLDKPFGKWAWVGWSFTWQNVTPGEYTLRCRAKDERGNMSMDDDSAHDYYAMDIPKSQYVDVNVYPKGTLTVGNKIECPVQFPSL</sequence>
<accession>A0A1S1NJX5</accession>
<evidence type="ECO:0000256" key="4">
    <source>
        <dbReference type="ARBA" id="ARBA00023002"/>
    </source>
</evidence>
<evidence type="ECO:0000313" key="7">
    <source>
        <dbReference type="EMBL" id="OHV06492.1"/>
    </source>
</evidence>
<keyword evidence="3" id="KW-0479">Metal-binding</keyword>
<reference evidence="8 10" key="2">
    <citation type="journal article" date="2017" name="Int. J. Syst. Evol. Microbiol.">
        <title>Mycobacterium talmoniae sp. nov., a slowly growing mycobacterium isolated from human respiratory samples.</title>
        <authorList>
            <person name="Davidson R.M."/>
            <person name="DeGroote M.A."/>
            <person name="Marola J.L."/>
            <person name="Buss S."/>
            <person name="Jones V."/>
            <person name="McNeil M.R."/>
            <person name="Freifeld A.G."/>
            <person name="Elaine Epperson L."/>
            <person name="Hasan N.A."/>
            <person name="Jackson M."/>
            <person name="Iwen P.C."/>
            <person name="Salfinger M."/>
            <person name="Strong M."/>
        </authorList>
    </citation>
    <scope>NUCLEOTIDE SEQUENCE [LARGE SCALE GENOMIC DNA]</scope>
    <source>
        <strain evidence="8 10">ATCC BAA-2683</strain>
    </source>
</reference>
<organism evidence="7 9">
    <name type="scientific">Mycobacterium talmoniae</name>
    <dbReference type="NCBI Taxonomy" id="1858794"/>
    <lineage>
        <taxon>Bacteria</taxon>
        <taxon>Bacillati</taxon>
        <taxon>Actinomycetota</taxon>
        <taxon>Actinomycetes</taxon>
        <taxon>Mycobacteriales</taxon>
        <taxon>Mycobacteriaceae</taxon>
        <taxon>Mycobacterium</taxon>
    </lineage>
</organism>
<dbReference type="EMBL" id="MLQM01000004">
    <property type="protein sequence ID" value="OHV06492.1"/>
    <property type="molecule type" value="Genomic_DNA"/>
</dbReference>
<dbReference type="Pfam" id="PF03404">
    <property type="entry name" value="Mo-co_dimer"/>
    <property type="match status" value="1"/>
</dbReference>
<protein>
    <submittedName>
        <fullName evidence="8">Sulfoxide reductase catalytic subunit YedY</fullName>
        <ecNumber evidence="8">1.8.-.-</ecNumber>
    </submittedName>
</protein>
<evidence type="ECO:0000256" key="3">
    <source>
        <dbReference type="ARBA" id="ARBA00022723"/>
    </source>
</evidence>
<gene>
    <name evidence="8" type="primary">yedY</name>
    <name evidence="7" type="ORF">BKN37_01625</name>
    <name evidence="8" type="ORF">C1Y40_04060</name>
</gene>
<proteinExistence type="predicted"/>
<dbReference type="RefSeq" id="WP_071020279.1">
    <property type="nucleotide sequence ID" value="NZ_MLQM01000004.1"/>
</dbReference>
<evidence type="ECO:0000313" key="8">
    <source>
        <dbReference type="EMBL" id="PQM45785.1"/>
    </source>
</evidence>
<evidence type="ECO:0000256" key="1">
    <source>
        <dbReference type="ARBA" id="ARBA00001924"/>
    </source>
</evidence>
<keyword evidence="2" id="KW-0500">Molybdenum</keyword>
<dbReference type="GO" id="GO:0030151">
    <property type="term" value="F:molybdenum ion binding"/>
    <property type="evidence" value="ECO:0007669"/>
    <property type="project" value="InterPro"/>
</dbReference>
<dbReference type="GO" id="GO:0020037">
    <property type="term" value="F:heme binding"/>
    <property type="evidence" value="ECO:0007669"/>
    <property type="project" value="TreeGrafter"/>
</dbReference>